<organism evidence="1 2">
    <name type="scientific">candidate division WWE3 bacterium RIFCSPLOWO2_12_FULL_36_10</name>
    <dbReference type="NCBI Taxonomy" id="1802630"/>
    <lineage>
        <taxon>Bacteria</taxon>
        <taxon>Katanobacteria</taxon>
    </lineage>
</organism>
<accession>A0A1F4VGR1</accession>
<comment type="caution">
    <text evidence="1">The sequence shown here is derived from an EMBL/GenBank/DDBJ whole genome shotgun (WGS) entry which is preliminary data.</text>
</comment>
<gene>
    <name evidence="1" type="ORF">A3H26_01020</name>
</gene>
<proteinExistence type="predicted"/>
<dbReference type="EMBL" id="MEVN01000038">
    <property type="protein sequence ID" value="OGC56432.1"/>
    <property type="molecule type" value="Genomic_DNA"/>
</dbReference>
<sequence>MELEETLKTIQVNKILNIESCDEFKRSGIANNKLYLINKNKTDRCILKVYYKDERKRLEREYNGYEFFTLLNSNLTPKPIYRNDDGYFAIYSFIEGSTKNPSEITKKEALQVAGFIIYLHTYSQKSHEMGLKFMPAIASCFSTQESINKINMKVKKFLNDANLDKYEKTKEFKRKYNIDQLFKDLISSSLSGLDNKLIQIKLSADKQSLTPVDLNFDNILYHDSKAYFLDFEDFGWDDPVNIFGFFLHHDKTVGFSFENKRTLISYYLDKMKPDINFKLRLKSILTLGGVLWLSTYLLAMTEEKIKVRKFTDVNFDIESYLDLRIQKFESKFDELNNRNENLASLVI</sequence>
<dbReference type="InterPro" id="IPR011009">
    <property type="entry name" value="Kinase-like_dom_sf"/>
</dbReference>
<name>A0A1F4VGR1_UNCKA</name>
<dbReference type="AlphaFoldDB" id="A0A1F4VGR1"/>
<reference evidence="1 2" key="1">
    <citation type="journal article" date="2016" name="Nat. Commun.">
        <title>Thousands of microbial genomes shed light on interconnected biogeochemical processes in an aquifer system.</title>
        <authorList>
            <person name="Anantharaman K."/>
            <person name="Brown C.T."/>
            <person name="Hug L.A."/>
            <person name="Sharon I."/>
            <person name="Castelle C.J."/>
            <person name="Probst A.J."/>
            <person name="Thomas B.C."/>
            <person name="Singh A."/>
            <person name="Wilkins M.J."/>
            <person name="Karaoz U."/>
            <person name="Brodie E.L."/>
            <person name="Williams K.H."/>
            <person name="Hubbard S.S."/>
            <person name="Banfield J.F."/>
        </authorList>
    </citation>
    <scope>NUCLEOTIDE SEQUENCE [LARGE SCALE GENOMIC DNA]</scope>
</reference>
<dbReference type="STRING" id="1802630.A3H26_01020"/>
<dbReference type="Proteomes" id="UP000177763">
    <property type="component" value="Unassembled WGS sequence"/>
</dbReference>
<evidence type="ECO:0000313" key="2">
    <source>
        <dbReference type="Proteomes" id="UP000177763"/>
    </source>
</evidence>
<evidence type="ECO:0000313" key="1">
    <source>
        <dbReference type="EMBL" id="OGC56432.1"/>
    </source>
</evidence>
<protein>
    <submittedName>
        <fullName evidence="1">Uncharacterized protein</fullName>
    </submittedName>
</protein>
<dbReference type="SUPFAM" id="SSF56112">
    <property type="entry name" value="Protein kinase-like (PK-like)"/>
    <property type="match status" value="1"/>
</dbReference>